<accession>A0ABV2T3U9</accession>
<evidence type="ECO:0000256" key="1">
    <source>
        <dbReference type="SAM" id="Phobius"/>
    </source>
</evidence>
<keyword evidence="5" id="KW-1185">Reference proteome</keyword>
<reference evidence="4 5" key="1">
    <citation type="submission" date="2024-06" db="EMBL/GenBank/DDBJ databases">
        <title>Chitinophaga defluvii sp. nov., isolated from municipal sewage.</title>
        <authorList>
            <person name="Zhang L."/>
        </authorList>
    </citation>
    <scope>NUCLEOTIDE SEQUENCE [LARGE SCALE GENOMIC DNA]</scope>
    <source>
        <strain evidence="4 5">H8</strain>
    </source>
</reference>
<sequence length="325" mass="36156">MNWEQLIKIIRQQATQKEQEQFDAWVNASTENKALYEALVQRQQLLSQVVDDALVQGAWEKMVPRLGNRIPKTNRVSHNLFKYAAAAIVLVAVVAGSWLLQSRSQKSVSPVPHWVIAKAGSREKKKVILPDNSVVWMQYNSTLQYDSIGFNDTSRLLMLNGEAFFEVANAPEKPFRVQTPHLKITVLGTSFNIAARNNSPQEVTVATGKVKVAGNYVNEILLPAQSVTYDPSTGNLKTGRISLLAATAVKDNQLVFEKDDIVAIAAKMGKWYNRQVIVKGTVRRKISFTGTIKDTGLEDVLEGLGYLAGFTYKIDTTSITIYPDK</sequence>
<dbReference type="EMBL" id="JBEXAC010000001">
    <property type="protein sequence ID" value="MET6997698.1"/>
    <property type="molecule type" value="Genomic_DNA"/>
</dbReference>
<keyword evidence="1" id="KW-1133">Transmembrane helix</keyword>
<feature type="domain" description="FecR protein" evidence="2">
    <location>
        <begin position="119"/>
        <end position="211"/>
    </location>
</feature>
<dbReference type="InterPro" id="IPR032508">
    <property type="entry name" value="FecR_C"/>
</dbReference>
<comment type="caution">
    <text evidence="4">The sequence shown here is derived from an EMBL/GenBank/DDBJ whole genome shotgun (WGS) entry which is preliminary data.</text>
</comment>
<proteinExistence type="predicted"/>
<dbReference type="PANTHER" id="PTHR30273">
    <property type="entry name" value="PERIPLASMIC SIGNAL SENSOR AND SIGMA FACTOR ACTIVATOR FECR-RELATED"/>
    <property type="match status" value="1"/>
</dbReference>
<dbReference type="InterPro" id="IPR012373">
    <property type="entry name" value="Ferrdict_sens_TM"/>
</dbReference>
<dbReference type="Gene3D" id="2.60.120.1440">
    <property type="match status" value="1"/>
</dbReference>
<dbReference type="Gene3D" id="3.55.50.30">
    <property type="match status" value="1"/>
</dbReference>
<feature type="domain" description="Protein FecR C-terminal" evidence="3">
    <location>
        <begin position="254"/>
        <end position="321"/>
    </location>
</feature>
<dbReference type="PIRSF" id="PIRSF018266">
    <property type="entry name" value="FecR"/>
    <property type="match status" value="1"/>
</dbReference>
<dbReference type="InterPro" id="IPR006860">
    <property type="entry name" value="FecR"/>
</dbReference>
<evidence type="ECO:0000259" key="2">
    <source>
        <dbReference type="Pfam" id="PF04773"/>
    </source>
</evidence>
<evidence type="ECO:0000313" key="5">
    <source>
        <dbReference type="Proteomes" id="UP001549749"/>
    </source>
</evidence>
<protein>
    <submittedName>
        <fullName evidence="4">FecR family protein</fullName>
    </submittedName>
</protein>
<dbReference type="Pfam" id="PF04773">
    <property type="entry name" value="FecR"/>
    <property type="match status" value="1"/>
</dbReference>
<name>A0ABV2T3U9_9BACT</name>
<dbReference type="PANTHER" id="PTHR30273:SF2">
    <property type="entry name" value="PROTEIN FECR"/>
    <property type="match status" value="1"/>
</dbReference>
<keyword evidence="1" id="KW-0812">Transmembrane</keyword>
<evidence type="ECO:0000259" key="3">
    <source>
        <dbReference type="Pfam" id="PF16344"/>
    </source>
</evidence>
<dbReference type="Proteomes" id="UP001549749">
    <property type="component" value="Unassembled WGS sequence"/>
</dbReference>
<organism evidence="4 5">
    <name type="scientific">Chitinophaga defluvii</name>
    <dbReference type="NCBI Taxonomy" id="3163343"/>
    <lineage>
        <taxon>Bacteria</taxon>
        <taxon>Pseudomonadati</taxon>
        <taxon>Bacteroidota</taxon>
        <taxon>Chitinophagia</taxon>
        <taxon>Chitinophagales</taxon>
        <taxon>Chitinophagaceae</taxon>
        <taxon>Chitinophaga</taxon>
    </lineage>
</organism>
<dbReference type="RefSeq" id="WP_354660333.1">
    <property type="nucleotide sequence ID" value="NZ_JBEXAC010000001.1"/>
</dbReference>
<gene>
    <name evidence="4" type="ORF">ABR189_09980</name>
</gene>
<keyword evidence="1" id="KW-0472">Membrane</keyword>
<feature type="transmembrane region" description="Helical" evidence="1">
    <location>
        <begin position="80"/>
        <end position="100"/>
    </location>
</feature>
<evidence type="ECO:0000313" key="4">
    <source>
        <dbReference type="EMBL" id="MET6997698.1"/>
    </source>
</evidence>
<dbReference type="Pfam" id="PF16344">
    <property type="entry name" value="FecR_C"/>
    <property type="match status" value="1"/>
</dbReference>